<dbReference type="Pfam" id="PF07727">
    <property type="entry name" value="RVT_2"/>
    <property type="match status" value="1"/>
</dbReference>
<keyword evidence="3" id="KW-1185">Reference proteome</keyword>
<dbReference type="PANTHER" id="PTHR11439:SF440">
    <property type="entry name" value="INTEGRASE CATALYTIC DOMAIN-CONTAINING PROTEIN"/>
    <property type="match status" value="1"/>
</dbReference>
<proteinExistence type="predicted"/>
<protein>
    <recommendedName>
        <fullName evidence="1">Reverse transcriptase Ty1/copia-type domain-containing protein</fullName>
    </recommendedName>
</protein>
<accession>A0ABR0XP52</accession>
<dbReference type="CDD" id="cd09272">
    <property type="entry name" value="RNase_HI_RT_Ty1"/>
    <property type="match status" value="1"/>
</dbReference>
<organism evidence="2 3">
    <name type="scientific">Rehmannia glutinosa</name>
    <name type="common">Chinese foxglove</name>
    <dbReference type="NCBI Taxonomy" id="99300"/>
    <lineage>
        <taxon>Eukaryota</taxon>
        <taxon>Viridiplantae</taxon>
        <taxon>Streptophyta</taxon>
        <taxon>Embryophyta</taxon>
        <taxon>Tracheophyta</taxon>
        <taxon>Spermatophyta</taxon>
        <taxon>Magnoliopsida</taxon>
        <taxon>eudicotyledons</taxon>
        <taxon>Gunneridae</taxon>
        <taxon>Pentapetalae</taxon>
        <taxon>asterids</taxon>
        <taxon>lamiids</taxon>
        <taxon>Lamiales</taxon>
        <taxon>Orobanchaceae</taxon>
        <taxon>Rehmannieae</taxon>
        <taxon>Rehmannia</taxon>
    </lineage>
</organism>
<name>A0ABR0XP52_REHGL</name>
<evidence type="ECO:0000313" key="2">
    <source>
        <dbReference type="EMBL" id="KAK6160828.1"/>
    </source>
</evidence>
<dbReference type="SUPFAM" id="SSF56672">
    <property type="entry name" value="DNA/RNA polymerases"/>
    <property type="match status" value="1"/>
</dbReference>
<dbReference type="InterPro" id="IPR013103">
    <property type="entry name" value="RVT_2"/>
</dbReference>
<evidence type="ECO:0000259" key="1">
    <source>
        <dbReference type="Pfam" id="PF07727"/>
    </source>
</evidence>
<feature type="domain" description="Reverse transcriptase Ty1/copia-type" evidence="1">
    <location>
        <begin position="1"/>
        <end position="145"/>
    </location>
</feature>
<comment type="caution">
    <text evidence="2">The sequence shown here is derived from an EMBL/GenBank/DDBJ whole genome shotgun (WGS) entry which is preliminary data.</text>
</comment>
<sequence>MEQPEGFVVPGQEKKVCRLVKSLYGLKQAPRQWHIKFDNMMMSNGFRINECDKCVYVKGTPDSFIIVCLYVDDMLIMGSTRELTMRTKNMLKDNFDMKDLGIADVILGIKIERTSEGILLSQSHYIESVLRKFNTFDDPPAKTPIDDSLRLIKNTGERVAQLEYSRIIGSLMYITNYTRTDLAYSVNKLSIFTSNPRSEHWKALTRVLRYLKYTLKFGLHYTSYPTVLEGYTDANWISDSKDSHSTSGYVFTIGGDAVSWKSTKQMFIAQSTMESEFIALDKAVCCTQLLWMKQTLADYKCSFENVPIFCDNISAINIAQNPVHHNRTKHIEIRHHFLRDCVSKRKIEISFVPSQDQLADIFTKPLSSETFSSIRARLGIMHIE</sequence>
<evidence type="ECO:0000313" key="3">
    <source>
        <dbReference type="Proteomes" id="UP001318860"/>
    </source>
</evidence>
<dbReference type="EMBL" id="JABTTQ020000003">
    <property type="protein sequence ID" value="KAK6160828.1"/>
    <property type="molecule type" value="Genomic_DNA"/>
</dbReference>
<dbReference type="PANTHER" id="PTHR11439">
    <property type="entry name" value="GAG-POL-RELATED RETROTRANSPOSON"/>
    <property type="match status" value="1"/>
</dbReference>
<reference evidence="2 3" key="1">
    <citation type="journal article" date="2021" name="Comput. Struct. Biotechnol. J.">
        <title>De novo genome assembly of the potent medicinal plant Rehmannia glutinosa using nanopore technology.</title>
        <authorList>
            <person name="Ma L."/>
            <person name="Dong C."/>
            <person name="Song C."/>
            <person name="Wang X."/>
            <person name="Zheng X."/>
            <person name="Niu Y."/>
            <person name="Chen S."/>
            <person name="Feng W."/>
        </authorList>
    </citation>
    <scope>NUCLEOTIDE SEQUENCE [LARGE SCALE GENOMIC DNA]</scope>
    <source>
        <strain evidence="2">DH-2019</strain>
    </source>
</reference>
<gene>
    <name evidence="2" type="ORF">DH2020_004209</name>
</gene>
<dbReference type="Proteomes" id="UP001318860">
    <property type="component" value="Unassembled WGS sequence"/>
</dbReference>
<dbReference type="InterPro" id="IPR043502">
    <property type="entry name" value="DNA/RNA_pol_sf"/>
</dbReference>